<sequence>MGGGSRRPDPVETVLGLILLTSADLPPGPGGRLRLLAVPVAPAPGPVLTVVVRASSRCSGLHLRPGLQVRAWGRLRGRTLEARRLQACHPADRRASTSPLCNPKETGR</sequence>
<accession>A0A6F8ZGP2</accession>
<proteinExistence type="predicted"/>
<reference evidence="2 3" key="1">
    <citation type="submission" date="2020-02" db="EMBL/GenBank/DDBJ databases">
        <authorList>
            <person name="Hogendoorn C."/>
        </authorList>
    </citation>
    <scope>NUCLEOTIDE SEQUENCE [LARGE SCALE GENOMIC DNA]</scope>
    <source>
        <strain evidence="2">R501</strain>
    </source>
</reference>
<dbReference type="Proteomes" id="UP000503399">
    <property type="component" value="Chromosome"/>
</dbReference>
<dbReference type="KEGG" id="hfv:R50_1300"/>
<keyword evidence="3" id="KW-1185">Reference proteome</keyword>
<feature type="region of interest" description="Disordered" evidence="1">
    <location>
        <begin position="88"/>
        <end position="108"/>
    </location>
</feature>
<name>A0A6F8ZGP2_9FIRM</name>
<protein>
    <submittedName>
        <fullName evidence="2">Uncharacterized protein</fullName>
    </submittedName>
</protein>
<evidence type="ECO:0000313" key="2">
    <source>
        <dbReference type="EMBL" id="CAB1128806.1"/>
    </source>
</evidence>
<evidence type="ECO:0000313" key="3">
    <source>
        <dbReference type="Proteomes" id="UP000503399"/>
    </source>
</evidence>
<evidence type="ECO:0000256" key="1">
    <source>
        <dbReference type="SAM" id="MobiDB-lite"/>
    </source>
</evidence>
<dbReference type="AlphaFoldDB" id="A0A6F8ZGP2"/>
<gene>
    <name evidence="2" type="ORF">R50_1300</name>
</gene>
<dbReference type="EMBL" id="LR778114">
    <property type="protein sequence ID" value="CAB1128806.1"/>
    <property type="molecule type" value="Genomic_DNA"/>
</dbReference>
<organism evidence="2 3">
    <name type="scientific">Candidatus Hydrogenisulfobacillus filiaventi</name>
    <dbReference type="NCBI Taxonomy" id="2707344"/>
    <lineage>
        <taxon>Bacteria</taxon>
        <taxon>Bacillati</taxon>
        <taxon>Bacillota</taxon>
        <taxon>Clostridia</taxon>
        <taxon>Eubacteriales</taxon>
        <taxon>Clostridiales Family XVII. Incertae Sedis</taxon>
        <taxon>Candidatus Hydrogenisulfobacillus</taxon>
    </lineage>
</organism>